<evidence type="ECO:0000313" key="3">
    <source>
        <dbReference type="Proteomes" id="UP000315636"/>
    </source>
</evidence>
<dbReference type="Proteomes" id="UP000315636">
    <property type="component" value="Unassembled WGS sequence"/>
</dbReference>
<dbReference type="OrthoDB" id="9773293at2"/>
<feature type="domain" description="AB hydrolase-1" evidence="1">
    <location>
        <begin position="12"/>
        <end position="226"/>
    </location>
</feature>
<dbReference type="InterPro" id="IPR050471">
    <property type="entry name" value="AB_hydrolase"/>
</dbReference>
<evidence type="ECO:0000259" key="1">
    <source>
        <dbReference type="Pfam" id="PF12697"/>
    </source>
</evidence>
<dbReference type="SUPFAM" id="SSF53474">
    <property type="entry name" value="alpha/beta-Hydrolases"/>
    <property type="match status" value="1"/>
</dbReference>
<dbReference type="Pfam" id="PF12697">
    <property type="entry name" value="Abhydrolase_6"/>
    <property type="match status" value="1"/>
</dbReference>
<keyword evidence="3" id="KW-1185">Reference proteome</keyword>
<dbReference type="PANTHER" id="PTHR43433:SF5">
    <property type="entry name" value="AB HYDROLASE-1 DOMAIN-CONTAINING PROTEIN"/>
    <property type="match status" value="1"/>
</dbReference>
<dbReference type="InterPro" id="IPR000073">
    <property type="entry name" value="AB_hydrolase_1"/>
</dbReference>
<dbReference type="Gene3D" id="3.40.50.1820">
    <property type="entry name" value="alpha/beta hydrolase"/>
    <property type="match status" value="1"/>
</dbReference>
<organism evidence="2 3">
    <name type="scientific">Melghirimyces algeriensis</name>
    <dbReference type="NCBI Taxonomy" id="910412"/>
    <lineage>
        <taxon>Bacteria</taxon>
        <taxon>Bacillati</taxon>
        <taxon>Bacillota</taxon>
        <taxon>Bacilli</taxon>
        <taxon>Bacillales</taxon>
        <taxon>Thermoactinomycetaceae</taxon>
        <taxon>Melghirimyces</taxon>
    </lineage>
</organism>
<proteinExistence type="predicted"/>
<accession>A0A521BMY7</accession>
<name>A0A521BMY7_9BACL</name>
<dbReference type="RefSeq" id="WP_142504521.1">
    <property type="nucleotide sequence ID" value="NZ_FXTI01000002.1"/>
</dbReference>
<dbReference type="AlphaFoldDB" id="A0A521BMY7"/>
<reference evidence="2 3" key="1">
    <citation type="submission" date="2017-05" db="EMBL/GenBank/DDBJ databases">
        <authorList>
            <person name="Varghese N."/>
            <person name="Submissions S."/>
        </authorList>
    </citation>
    <scope>NUCLEOTIDE SEQUENCE [LARGE SCALE GENOMIC DNA]</scope>
    <source>
        <strain evidence="2 3">DSM 45474</strain>
    </source>
</reference>
<evidence type="ECO:0000313" key="2">
    <source>
        <dbReference type="EMBL" id="SMO48459.1"/>
    </source>
</evidence>
<protein>
    <submittedName>
        <fullName evidence="2">Pimeloyl-[acyl-carrier protein] methyl ester esterase</fullName>
    </submittedName>
</protein>
<dbReference type="InterPro" id="IPR029058">
    <property type="entry name" value="AB_hydrolase_fold"/>
</dbReference>
<sequence length="243" mass="28117">MHRDWHFVWLTGWSAHPRVWDPVLRRFPDATHQRVDFNGCHHPKSVQSRAKKALLSSPKPVHLVGWSLGAMVALELASQFPKWIRALYLIGGTGQFVRDTTYPHGWDARILKRMERRLQTHPDEVLADFDRQLFSPAEQATGWSDQWRQLRSVTHLSPADLSGSLRYLRNFNWFAQGITLETDTYLLTGEADVICPPQAGEWLAKRIPKADWTPLPQAGHLPFWTQTDSFCSWLIQRVMNDDQ</sequence>
<gene>
    <name evidence="2" type="ORF">SAMN06264849_102219</name>
</gene>
<dbReference type="PANTHER" id="PTHR43433">
    <property type="entry name" value="HYDROLASE, ALPHA/BETA FOLD FAMILY PROTEIN"/>
    <property type="match status" value="1"/>
</dbReference>
<dbReference type="EMBL" id="FXTI01000002">
    <property type="protein sequence ID" value="SMO48459.1"/>
    <property type="molecule type" value="Genomic_DNA"/>
</dbReference>